<name>A0A0D9ZU63_9ORYZ</name>
<proteinExistence type="predicted"/>
<organism evidence="2">
    <name type="scientific">Oryza glumipatula</name>
    <dbReference type="NCBI Taxonomy" id="40148"/>
    <lineage>
        <taxon>Eukaryota</taxon>
        <taxon>Viridiplantae</taxon>
        <taxon>Streptophyta</taxon>
        <taxon>Embryophyta</taxon>
        <taxon>Tracheophyta</taxon>
        <taxon>Spermatophyta</taxon>
        <taxon>Magnoliopsida</taxon>
        <taxon>Liliopsida</taxon>
        <taxon>Poales</taxon>
        <taxon>Poaceae</taxon>
        <taxon>BOP clade</taxon>
        <taxon>Oryzoideae</taxon>
        <taxon>Oryzeae</taxon>
        <taxon>Oryzinae</taxon>
        <taxon>Oryza</taxon>
    </lineage>
</organism>
<dbReference type="AlphaFoldDB" id="A0A0D9ZU63"/>
<protein>
    <submittedName>
        <fullName evidence="2">Uncharacterized protein</fullName>
    </submittedName>
</protein>
<reference evidence="2" key="2">
    <citation type="submission" date="2018-05" db="EMBL/GenBank/DDBJ databases">
        <title>OgluRS3 (Oryza glumaepatula Reference Sequence Version 3).</title>
        <authorList>
            <person name="Zhang J."/>
            <person name="Kudrna D."/>
            <person name="Lee S."/>
            <person name="Talag J."/>
            <person name="Welchert J."/>
            <person name="Wing R.A."/>
        </authorList>
    </citation>
    <scope>NUCLEOTIDE SEQUENCE [LARGE SCALE GENOMIC DNA]</scope>
</reference>
<dbReference type="Proteomes" id="UP000026961">
    <property type="component" value="Chromosome 5"/>
</dbReference>
<reference evidence="2" key="1">
    <citation type="submission" date="2015-04" db="UniProtKB">
        <authorList>
            <consortium name="EnsemblPlants"/>
        </authorList>
    </citation>
    <scope>IDENTIFICATION</scope>
</reference>
<dbReference type="Gramene" id="OGLUM05G03170.1">
    <property type="protein sequence ID" value="OGLUM05G03170.1"/>
    <property type="gene ID" value="OGLUM05G03170"/>
</dbReference>
<dbReference type="EnsemblPlants" id="OGLUM05G03170.1">
    <property type="protein sequence ID" value="OGLUM05G03170.1"/>
    <property type="gene ID" value="OGLUM05G03170"/>
</dbReference>
<sequence>MSRQQQANWGPGAATEETRQSNCRRHARWPWWRTSSEEAGRGIRGGGGGAMRWRGRSCGFPGAAVAEHTPPSGVGEVGGGGPPPSSPRR</sequence>
<evidence type="ECO:0000313" key="2">
    <source>
        <dbReference type="EnsemblPlants" id="OGLUM05G03170.1"/>
    </source>
</evidence>
<feature type="region of interest" description="Disordered" evidence="1">
    <location>
        <begin position="1"/>
        <end position="28"/>
    </location>
</feature>
<evidence type="ECO:0000256" key="1">
    <source>
        <dbReference type="SAM" id="MobiDB-lite"/>
    </source>
</evidence>
<evidence type="ECO:0000313" key="3">
    <source>
        <dbReference type="Proteomes" id="UP000026961"/>
    </source>
</evidence>
<keyword evidence="3" id="KW-1185">Reference proteome</keyword>
<feature type="region of interest" description="Disordered" evidence="1">
    <location>
        <begin position="60"/>
        <end position="89"/>
    </location>
</feature>
<accession>A0A0D9ZU63</accession>
<dbReference type="HOGENOM" id="CLU_2458792_0_0_1"/>